<sequence>MLDTLNLTHEQQQQAVEKIQQLMQQGINSGEAIRFVAEALRQQAKSQQDKQMVDKANFKNRAI</sequence>
<evidence type="ECO:0000313" key="2">
    <source>
        <dbReference type="Proteomes" id="UP001589767"/>
    </source>
</evidence>
<name>A0ABV6GYV8_9PAST</name>
<protein>
    <submittedName>
        <fullName evidence="1">YoaH family protein</fullName>
    </submittedName>
</protein>
<gene>
    <name evidence="1" type="ORF">ACFFHK_02245</name>
</gene>
<dbReference type="Proteomes" id="UP001589767">
    <property type="component" value="Unassembled WGS sequence"/>
</dbReference>
<comment type="caution">
    <text evidence="1">The sequence shown here is derived from an EMBL/GenBank/DDBJ whole genome shotgun (WGS) entry which is preliminary data.</text>
</comment>
<proteinExistence type="predicted"/>
<dbReference type="InterPro" id="IPR005371">
    <property type="entry name" value="UPF0181"/>
</dbReference>
<organism evidence="1 2">
    <name type="scientific">Gallibacterium trehalosifermentans</name>
    <dbReference type="NCBI Taxonomy" id="516935"/>
    <lineage>
        <taxon>Bacteria</taxon>
        <taxon>Pseudomonadati</taxon>
        <taxon>Pseudomonadota</taxon>
        <taxon>Gammaproteobacteria</taxon>
        <taxon>Pasteurellales</taxon>
        <taxon>Pasteurellaceae</taxon>
        <taxon>Gallibacterium</taxon>
    </lineage>
</organism>
<dbReference type="Pfam" id="PF03701">
    <property type="entry name" value="UPF0181"/>
    <property type="match status" value="1"/>
</dbReference>
<reference evidence="1 2" key="1">
    <citation type="submission" date="2024-09" db="EMBL/GenBank/DDBJ databases">
        <authorList>
            <person name="Sun Q."/>
            <person name="Mori K."/>
        </authorList>
    </citation>
    <scope>NUCLEOTIDE SEQUENCE [LARGE SCALE GENOMIC DNA]</scope>
    <source>
        <strain evidence="1 2">CCM 7539</strain>
    </source>
</reference>
<dbReference type="NCBIfam" id="NF003476">
    <property type="entry name" value="PRK05114.1"/>
    <property type="match status" value="1"/>
</dbReference>
<keyword evidence="2" id="KW-1185">Reference proteome</keyword>
<accession>A0ABV6GYV8</accession>
<dbReference type="EMBL" id="JBHLWB010000001">
    <property type="protein sequence ID" value="MFC0308527.1"/>
    <property type="molecule type" value="Genomic_DNA"/>
</dbReference>
<evidence type="ECO:0000313" key="1">
    <source>
        <dbReference type="EMBL" id="MFC0308527.1"/>
    </source>
</evidence>
<dbReference type="RefSeq" id="WP_382368664.1">
    <property type="nucleotide sequence ID" value="NZ_JBHLWB010000001.1"/>
</dbReference>